<dbReference type="Proteomes" id="UP001438707">
    <property type="component" value="Unassembled WGS sequence"/>
</dbReference>
<evidence type="ECO:0000256" key="14">
    <source>
        <dbReference type="ARBA" id="ARBA00023242"/>
    </source>
</evidence>
<evidence type="ECO:0000256" key="11">
    <source>
        <dbReference type="ARBA" id="ARBA00022884"/>
    </source>
</evidence>
<dbReference type="InterPro" id="IPR005135">
    <property type="entry name" value="Endo/exonuclease/phosphatase"/>
</dbReference>
<evidence type="ECO:0000256" key="7">
    <source>
        <dbReference type="ARBA" id="ARBA00022723"/>
    </source>
</evidence>
<dbReference type="InterPro" id="IPR036691">
    <property type="entry name" value="Endo/exonu/phosph_ase_sf"/>
</dbReference>
<dbReference type="Pfam" id="PF15801">
    <property type="entry name" value="zf-C6H2"/>
    <property type="match status" value="1"/>
</dbReference>
<dbReference type="InterPro" id="IPR031615">
    <property type="entry name" value="Zfn-C6H2"/>
</dbReference>
<gene>
    <name evidence="18" type="ORF">WJX74_006839</name>
</gene>
<evidence type="ECO:0000256" key="5">
    <source>
        <dbReference type="ARBA" id="ARBA00022490"/>
    </source>
</evidence>
<dbReference type="SUPFAM" id="SSF56219">
    <property type="entry name" value="DNase I-like"/>
    <property type="match status" value="1"/>
</dbReference>
<keyword evidence="12" id="KW-0805">Transcription regulation</keyword>
<dbReference type="GO" id="GO:0000175">
    <property type="term" value="F:3'-5'-RNA exonuclease activity"/>
    <property type="evidence" value="ECO:0007669"/>
    <property type="project" value="TreeGrafter"/>
</dbReference>
<keyword evidence="10" id="KW-0460">Magnesium</keyword>
<evidence type="ECO:0000256" key="3">
    <source>
        <dbReference type="ARBA" id="ARBA00004496"/>
    </source>
</evidence>
<evidence type="ECO:0000256" key="12">
    <source>
        <dbReference type="ARBA" id="ARBA00023015"/>
    </source>
</evidence>
<dbReference type="Gene3D" id="3.60.10.10">
    <property type="entry name" value="Endonuclease/exonuclease/phosphatase"/>
    <property type="match status" value="1"/>
</dbReference>
<dbReference type="EMBL" id="JALJOS010000051">
    <property type="protein sequence ID" value="KAK9819026.1"/>
    <property type="molecule type" value="Genomic_DNA"/>
</dbReference>
<comment type="similarity">
    <text evidence="4">Belongs to the CCR4/nocturin family.</text>
</comment>
<dbReference type="GO" id="GO:0005737">
    <property type="term" value="C:cytoplasm"/>
    <property type="evidence" value="ECO:0007669"/>
    <property type="project" value="UniProtKB-SubCell"/>
</dbReference>
<evidence type="ECO:0000256" key="15">
    <source>
        <dbReference type="ARBA" id="ARBA00054840"/>
    </source>
</evidence>
<evidence type="ECO:0000256" key="6">
    <source>
        <dbReference type="ARBA" id="ARBA00022722"/>
    </source>
</evidence>
<keyword evidence="13" id="KW-0804">Transcription</keyword>
<evidence type="ECO:0008006" key="20">
    <source>
        <dbReference type="Google" id="ProtNLM"/>
    </source>
</evidence>
<evidence type="ECO:0000259" key="16">
    <source>
        <dbReference type="Pfam" id="PF03372"/>
    </source>
</evidence>
<evidence type="ECO:0000256" key="10">
    <source>
        <dbReference type="ARBA" id="ARBA00022842"/>
    </source>
</evidence>
<proteinExistence type="inferred from homology"/>
<name>A0AAW1PZ77_9CHLO</name>
<dbReference type="GO" id="GO:0003723">
    <property type="term" value="F:RNA binding"/>
    <property type="evidence" value="ECO:0007669"/>
    <property type="project" value="UniProtKB-KW"/>
</dbReference>
<feature type="domain" description="C6H2-type" evidence="17">
    <location>
        <begin position="76"/>
        <end position="115"/>
    </location>
</feature>
<evidence type="ECO:0000256" key="13">
    <source>
        <dbReference type="ARBA" id="ARBA00023163"/>
    </source>
</evidence>
<dbReference type="PANTHER" id="PTHR12121:SF34">
    <property type="entry name" value="PROTEIN ANGEL"/>
    <property type="match status" value="1"/>
</dbReference>
<dbReference type="AlphaFoldDB" id="A0AAW1PZ77"/>
<evidence type="ECO:0000256" key="8">
    <source>
        <dbReference type="ARBA" id="ARBA00022737"/>
    </source>
</evidence>
<evidence type="ECO:0000259" key="17">
    <source>
        <dbReference type="Pfam" id="PF15801"/>
    </source>
</evidence>
<feature type="domain" description="Endonuclease/exonuclease/phosphatase" evidence="16">
    <location>
        <begin position="221"/>
        <end position="563"/>
    </location>
</feature>
<comment type="subcellular location">
    <subcellularLocation>
        <location evidence="3">Cytoplasm</location>
    </subcellularLocation>
    <subcellularLocation>
        <location evidence="2">Nucleus</location>
    </subcellularLocation>
</comment>
<evidence type="ECO:0000256" key="2">
    <source>
        <dbReference type="ARBA" id="ARBA00004123"/>
    </source>
</evidence>
<comment type="cofactor">
    <cofactor evidence="1">
        <name>Mg(2+)</name>
        <dbReference type="ChEBI" id="CHEBI:18420"/>
    </cofactor>
</comment>
<evidence type="ECO:0000256" key="1">
    <source>
        <dbReference type="ARBA" id="ARBA00001946"/>
    </source>
</evidence>
<keyword evidence="14" id="KW-0539">Nucleus</keyword>
<dbReference type="CDD" id="cd09097">
    <property type="entry name" value="Deadenylase_CCR4"/>
    <property type="match status" value="1"/>
</dbReference>
<organism evidence="18 19">
    <name type="scientific">Apatococcus lobatus</name>
    <dbReference type="NCBI Taxonomy" id="904363"/>
    <lineage>
        <taxon>Eukaryota</taxon>
        <taxon>Viridiplantae</taxon>
        <taxon>Chlorophyta</taxon>
        <taxon>core chlorophytes</taxon>
        <taxon>Trebouxiophyceae</taxon>
        <taxon>Chlorellales</taxon>
        <taxon>Chlorellaceae</taxon>
        <taxon>Apatococcus</taxon>
    </lineage>
</organism>
<dbReference type="FunFam" id="3.60.10.10:FF:000016">
    <property type="entry name" value="Carbon catabolite repressor protein 4 1"/>
    <property type="match status" value="1"/>
</dbReference>
<keyword evidence="11" id="KW-0694">RNA-binding</keyword>
<comment type="caution">
    <text evidence="18">The sequence shown here is derived from an EMBL/GenBank/DDBJ whole genome shotgun (WGS) entry which is preliminary data.</text>
</comment>
<evidence type="ECO:0000256" key="9">
    <source>
        <dbReference type="ARBA" id="ARBA00022801"/>
    </source>
</evidence>
<dbReference type="PANTHER" id="PTHR12121">
    <property type="entry name" value="CARBON CATABOLITE REPRESSOR PROTEIN 4"/>
    <property type="match status" value="1"/>
</dbReference>
<evidence type="ECO:0000313" key="18">
    <source>
        <dbReference type="EMBL" id="KAK9819026.1"/>
    </source>
</evidence>
<evidence type="ECO:0000256" key="4">
    <source>
        <dbReference type="ARBA" id="ARBA00010774"/>
    </source>
</evidence>
<keyword evidence="5" id="KW-0963">Cytoplasm</keyword>
<comment type="function">
    <text evidence="15">Acts as a catalytic component of the CCR4-NOT core complex, which in the nucleus seems to be a general transcription factor, and in the cytoplasm the major mRNA deadenylase involved in mRNA turnover.</text>
</comment>
<dbReference type="InterPro" id="IPR050410">
    <property type="entry name" value="CCR4/nocturin_mRNA_transcr"/>
</dbReference>
<accession>A0AAW1PZ77</accession>
<dbReference type="Pfam" id="PF03372">
    <property type="entry name" value="Exo_endo_phos"/>
    <property type="match status" value="1"/>
</dbReference>
<sequence length="586" mass="66204">MALTILTAKLPSGETPVCGVTLEPYVTFRRGDALQPHTADEVPEEGLGDPRYSLRFRWYRSVLNRGGAVCWVHPQREATIQCVLCLRTNSDIRTSFHCSTECFKRHWQQHKESHEQKRLNGIQNGYAPEKNFKHDSTFSNSGETWIEVGKSRLYTPGEADIGCVLKCEIESIDAGSRYDTVTKTFTVSTNRVRPAATPPKRALVPITPPHQCVREGKFTVLTYNLLADLYATAEQFTYCQPWVLSWQYRKQNIIRELLGYGADILCLQEVQSTHYNDFLAPELEKHGYTAIFKKKTTEIYTRQNRFAIDGCATFFRKDRFSLVKKYEVEFNKAALSLSEAIPQEQKNAALNRLLKDNVALIAVLEALVPPFPQTSGPDGGDKPNRRQLLCVANTHIHANPELNDVKLWQVHTLLKGLEKIAASADIPMLVAGDFNSVPGSAAHDLLTKRSVEHGHRELQHDPLGILRPSSKLHHQLPLASAYAAMAGCRDGSTAVQRQQRRMDNKTREPKFTNIGKDFLGTLDYILYTDNSLVPTAMLELPEESEVKPRATSGLPNETWSSDHIALMSEFAYRPQYDARHSKDERR</sequence>
<keyword evidence="19" id="KW-1185">Reference proteome</keyword>
<reference evidence="18 19" key="1">
    <citation type="journal article" date="2024" name="Nat. Commun.">
        <title>Phylogenomics reveals the evolutionary origins of lichenization in chlorophyte algae.</title>
        <authorList>
            <person name="Puginier C."/>
            <person name="Libourel C."/>
            <person name="Otte J."/>
            <person name="Skaloud P."/>
            <person name="Haon M."/>
            <person name="Grisel S."/>
            <person name="Petersen M."/>
            <person name="Berrin J.G."/>
            <person name="Delaux P.M."/>
            <person name="Dal Grande F."/>
            <person name="Keller J."/>
        </authorList>
    </citation>
    <scope>NUCLEOTIDE SEQUENCE [LARGE SCALE GENOMIC DNA]</scope>
    <source>
        <strain evidence="18 19">SAG 2145</strain>
    </source>
</reference>
<keyword evidence="8" id="KW-0677">Repeat</keyword>
<keyword evidence="9" id="KW-0378">Hydrolase</keyword>
<dbReference type="GO" id="GO:0046872">
    <property type="term" value="F:metal ion binding"/>
    <property type="evidence" value="ECO:0007669"/>
    <property type="project" value="UniProtKB-KW"/>
</dbReference>
<dbReference type="GO" id="GO:0005634">
    <property type="term" value="C:nucleus"/>
    <property type="evidence" value="ECO:0007669"/>
    <property type="project" value="UniProtKB-SubCell"/>
</dbReference>
<evidence type="ECO:0000313" key="19">
    <source>
        <dbReference type="Proteomes" id="UP001438707"/>
    </source>
</evidence>
<keyword evidence="6" id="KW-0540">Nuclease</keyword>
<keyword evidence="7" id="KW-0479">Metal-binding</keyword>
<protein>
    <recommendedName>
        <fullName evidence="20">Endonuclease/exonuclease/phosphatase domain-containing protein</fullName>
    </recommendedName>
</protein>